<keyword evidence="6" id="KW-1185">Reference proteome</keyword>
<reference evidence="5 6" key="1">
    <citation type="submission" date="2018-12" db="EMBL/GenBank/DDBJ databases">
        <title>Croceicoccus ponticola sp. nov., a lipolytic bacterium isolated from seawater.</title>
        <authorList>
            <person name="Yoon J.-H."/>
        </authorList>
    </citation>
    <scope>NUCLEOTIDE SEQUENCE [LARGE SCALE GENOMIC DNA]</scope>
    <source>
        <strain evidence="5 6">GM-16</strain>
    </source>
</reference>
<dbReference type="Gene3D" id="3.30.1950.10">
    <property type="entry name" value="wza like domain"/>
    <property type="match status" value="1"/>
</dbReference>
<keyword evidence="1 2" id="KW-0732">Signal</keyword>
<dbReference type="OrthoDB" id="8410640at2"/>
<comment type="caution">
    <text evidence="5">The sequence shown here is derived from an EMBL/GenBank/DDBJ whole genome shotgun (WGS) entry which is preliminary data.</text>
</comment>
<dbReference type="AlphaFoldDB" id="A0A437GY34"/>
<proteinExistence type="predicted"/>
<feature type="chain" id="PRO_5019196532" evidence="2">
    <location>
        <begin position="19"/>
        <end position="231"/>
    </location>
</feature>
<dbReference type="PANTHER" id="PTHR33619:SF3">
    <property type="entry name" value="POLYSACCHARIDE EXPORT PROTEIN GFCE-RELATED"/>
    <property type="match status" value="1"/>
</dbReference>
<evidence type="ECO:0000259" key="4">
    <source>
        <dbReference type="Pfam" id="PF10531"/>
    </source>
</evidence>
<name>A0A437GY34_9SPHN</name>
<organism evidence="5 6">
    <name type="scientific">Croceicoccus ponticola</name>
    <dbReference type="NCBI Taxonomy" id="2217664"/>
    <lineage>
        <taxon>Bacteria</taxon>
        <taxon>Pseudomonadati</taxon>
        <taxon>Pseudomonadota</taxon>
        <taxon>Alphaproteobacteria</taxon>
        <taxon>Sphingomonadales</taxon>
        <taxon>Erythrobacteraceae</taxon>
        <taxon>Croceicoccus</taxon>
    </lineage>
</organism>
<evidence type="ECO:0000259" key="3">
    <source>
        <dbReference type="Pfam" id="PF02563"/>
    </source>
</evidence>
<dbReference type="Pfam" id="PF02563">
    <property type="entry name" value="Poly_export"/>
    <property type="match status" value="1"/>
</dbReference>
<feature type="domain" description="Polysaccharide export protein N-terminal" evidence="3">
    <location>
        <begin position="46"/>
        <end position="121"/>
    </location>
</feature>
<dbReference type="GO" id="GO:0015159">
    <property type="term" value="F:polysaccharide transmembrane transporter activity"/>
    <property type="evidence" value="ECO:0007669"/>
    <property type="project" value="InterPro"/>
</dbReference>
<dbReference type="RefSeq" id="WP_127612104.1">
    <property type="nucleotide sequence ID" value="NZ_RXOL01000002.1"/>
</dbReference>
<dbReference type="EMBL" id="RXOL01000002">
    <property type="protein sequence ID" value="RVQ67597.1"/>
    <property type="molecule type" value="Genomic_DNA"/>
</dbReference>
<dbReference type="Gene3D" id="3.10.560.10">
    <property type="entry name" value="Outer membrane lipoprotein wza domain like"/>
    <property type="match status" value="1"/>
</dbReference>
<gene>
    <name evidence="5" type="ORF">EKN06_06525</name>
</gene>
<protein>
    <submittedName>
        <fullName evidence="5">Polysaccharide export protein</fullName>
    </submittedName>
</protein>
<feature type="signal peptide" evidence="2">
    <location>
        <begin position="1"/>
        <end position="18"/>
    </location>
</feature>
<evidence type="ECO:0000313" key="5">
    <source>
        <dbReference type="EMBL" id="RVQ67597.1"/>
    </source>
</evidence>
<accession>A0A437GY34</accession>
<dbReference type="Proteomes" id="UP000283003">
    <property type="component" value="Unassembled WGS sequence"/>
</dbReference>
<evidence type="ECO:0000313" key="6">
    <source>
        <dbReference type="Proteomes" id="UP000283003"/>
    </source>
</evidence>
<evidence type="ECO:0000256" key="1">
    <source>
        <dbReference type="ARBA" id="ARBA00022729"/>
    </source>
</evidence>
<sequence>MKQIANLLVLLVAGMALAACQKTVESRLPSGADAYTAISVAPEVARPATYVLRPGDRLNLDVFREEAFSAEKLLIDSTGNVTLPVLGTIHAEGKTSDALAADIRARLASSYLRDPRVSVMVETPALATVSVEGEVEQPGVYEIAPGYTLLTALALARSPTDNAKMDEVLIMRTVDGRRMGGRFDAAEIRAGASPDPQILPGDVVVVGYSRTRGVFQDFLKTVPLLNVFAYY</sequence>
<feature type="domain" description="Soluble ligand binding" evidence="4">
    <location>
        <begin position="129"/>
        <end position="180"/>
    </location>
</feature>
<dbReference type="InterPro" id="IPR049712">
    <property type="entry name" value="Poly_export"/>
</dbReference>
<dbReference type="PROSITE" id="PS51257">
    <property type="entry name" value="PROKAR_LIPOPROTEIN"/>
    <property type="match status" value="1"/>
</dbReference>
<dbReference type="Pfam" id="PF10531">
    <property type="entry name" value="SLBB"/>
    <property type="match status" value="1"/>
</dbReference>
<dbReference type="InterPro" id="IPR003715">
    <property type="entry name" value="Poly_export_N"/>
</dbReference>
<dbReference type="PANTHER" id="PTHR33619">
    <property type="entry name" value="POLYSACCHARIDE EXPORT PROTEIN GFCE-RELATED"/>
    <property type="match status" value="1"/>
</dbReference>
<evidence type="ECO:0000256" key="2">
    <source>
        <dbReference type="SAM" id="SignalP"/>
    </source>
</evidence>
<dbReference type="InterPro" id="IPR019554">
    <property type="entry name" value="Soluble_ligand-bd"/>
</dbReference>